<evidence type="ECO:0000259" key="1">
    <source>
        <dbReference type="Pfam" id="PF14111"/>
    </source>
</evidence>
<dbReference type="AlphaFoldDB" id="A0A835IN56"/>
<evidence type="ECO:0000313" key="3">
    <source>
        <dbReference type="Proteomes" id="UP000631114"/>
    </source>
</evidence>
<dbReference type="Proteomes" id="UP000631114">
    <property type="component" value="Unassembled WGS sequence"/>
</dbReference>
<accession>A0A835IN56</accession>
<feature type="domain" description="DUF4283" evidence="1">
    <location>
        <begin position="13"/>
        <end position="95"/>
    </location>
</feature>
<dbReference type="InterPro" id="IPR040256">
    <property type="entry name" value="At4g02000-like"/>
</dbReference>
<sequence>MDIPQDLLLQSQARWTTSLIGKLISDVPHHPNEILRAVRSKWNLKKKLDIVVLEGDLFVFRFEKEADKAKIIKEQPWQVLGYLLVLKAFSPNIPPSTVLFTTTPIWIGFTGLLLEHQLSIVIERIASDTGRVLEVDPVDNTPKDADGTSGVEVHPPPPNMTDEARNHFNALFRGIVSHLLTSPNEVSMQSRDVQVGNTSSQISPSGERYTCLPNLVHGLTKIDQASASIQTPITQIQLPAHQDLRKKAPFSSKINMKDINAEFVWDMITNLVVNQILLSQGVVLQSIWGIDNQHSMEEVPIVGESTSQTQIMNDAMEETFVEANPITIPFSVNTNLNAELEVDMDQALIAFYASHWEILSINVVQDYSLSILTFSLHHITTTVNLGPLSLPWSACFFYDNPHKTSRNQSWDSIRALQNIPPNTLILIIGDLNIILSAYEHIGGKPFEQNDCQPASTIIRDLGLLVLGFKGYPFMWSNKRIAPDNIQKRLDRGANMNEAEELLDALNLFCDITGQEINYEKS</sequence>
<proteinExistence type="predicted"/>
<comment type="caution">
    <text evidence="2">The sequence shown here is derived from an EMBL/GenBank/DDBJ whole genome shotgun (WGS) entry which is preliminary data.</text>
</comment>
<dbReference type="InterPro" id="IPR025558">
    <property type="entry name" value="DUF4283"/>
</dbReference>
<evidence type="ECO:0000313" key="2">
    <source>
        <dbReference type="EMBL" id="KAF9620264.1"/>
    </source>
</evidence>
<dbReference type="SUPFAM" id="SSF56219">
    <property type="entry name" value="DNase I-like"/>
    <property type="match status" value="1"/>
</dbReference>
<keyword evidence="3" id="KW-1185">Reference proteome</keyword>
<name>A0A835IN56_9MAGN</name>
<protein>
    <recommendedName>
        <fullName evidence="1">DUF4283 domain-containing protein</fullName>
    </recommendedName>
</protein>
<dbReference type="Pfam" id="PF14111">
    <property type="entry name" value="DUF4283"/>
    <property type="match status" value="1"/>
</dbReference>
<gene>
    <name evidence="2" type="ORF">IFM89_010999</name>
</gene>
<reference evidence="2 3" key="1">
    <citation type="submission" date="2020-10" db="EMBL/GenBank/DDBJ databases">
        <title>The Coptis chinensis genome and diversification of protoberbering-type alkaloids.</title>
        <authorList>
            <person name="Wang B."/>
            <person name="Shu S."/>
            <person name="Song C."/>
            <person name="Liu Y."/>
        </authorList>
    </citation>
    <scope>NUCLEOTIDE SEQUENCE [LARGE SCALE GENOMIC DNA]</scope>
    <source>
        <strain evidence="2">HL-2020</strain>
        <tissue evidence="2">Leaf</tissue>
    </source>
</reference>
<dbReference type="PANTHER" id="PTHR31286">
    <property type="entry name" value="GLYCINE-RICH CELL WALL STRUCTURAL PROTEIN 1.8-LIKE"/>
    <property type="match status" value="1"/>
</dbReference>
<dbReference type="PANTHER" id="PTHR31286:SF180">
    <property type="entry name" value="OS10G0362600 PROTEIN"/>
    <property type="match status" value="1"/>
</dbReference>
<organism evidence="2 3">
    <name type="scientific">Coptis chinensis</name>
    <dbReference type="NCBI Taxonomy" id="261450"/>
    <lineage>
        <taxon>Eukaryota</taxon>
        <taxon>Viridiplantae</taxon>
        <taxon>Streptophyta</taxon>
        <taxon>Embryophyta</taxon>
        <taxon>Tracheophyta</taxon>
        <taxon>Spermatophyta</taxon>
        <taxon>Magnoliopsida</taxon>
        <taxon>Ranunculales</taxon>
        <taxon>Ranunculaceae</taxon>
        <taxon>Coptidoideae</taxon>
        <taxon>Coptis</taxon>
    </lineage>
</organism>
<feature type="non-terminal residue" evidence="2">
    <location>
        <position position="1"/>
    </location>
</feature>
<dbReference type="InterPro" id="IPR036691">
    <property type="entry name" value="Endo/exonu/phosph_ase_sf"/>
</dbReference>
<dbReference type="EMBL" id="JADFTS010000002">
    <property type="protein sequence ID" value="KAF9620264.1"/>
    <property type="molecule type" value="Genomic_DNA"/>
</dbReference>